<evidence type="ECO:0000256" key="3">
    <source>
        <dbReference type="ARBA" id="ARBA00022448"/>
    </source>
</evidence>
<evidence type="ECO:0000256" key="10">
    <source>
        <dbReference type="ARBA" id="ARBA00023136"/>
    </source>
</evidence>
<feature type="transmembrane region" description="Helical" evidence="12">
    <location>
        <begin position="232"/>
        <end position="257"/>
    </location>
</feature>
<evidence type="ECO:0000256" key="1">
    <source>
        <dbReference type="ARBA" id="ARBA00004651"/>
    </source>
</evidence>
<dbReference type="Gene3D" id="1.20.1730.10">
    <property type="entry name" value="Sodium/glucose cotransporter"/>
    <property type="match status" value="1"/>
</dbReference>
<dbReference type="InterPro" id="IPR001734">
    <property type="entry name" value="Na/solute_symporter"/>
</dbReference>
<dbReference type="GO" id="GO:0006814">
    <property type="term" value="P:sodium ion transport"/>
    <property type="evidence" value="ECO:0007669"/>
    <property type="project" value="UniProtKB-KW"/>
</dbReference>
<dbReference type="AlphaFoldDB" id="A0A381R9S0"/>
<evidence type="ECO:0000256" key="8">
    <source>
        <dbReference type="ARBA" id="ARBA00023053"/>
    </source>
</evidence>
<keyword evidence="11" id="KW-0739">Sodium transport</keyword>
<evidence type="ECO:0000256" key="6">
    <source>
        <dbReference type="ARBA" id="ARBA00022847"/>
    </source>
</evidence>
<feature type="transmembrane region" description="Helical" evidence="12">
    <location>
        <begin position="12"/>
        <end position="31"/>
    </location>
</feature>
<keyword evidence="9" id="KW-0406">Ion transport</keyword>
<evidence type="ECO:0000256" key="7">
    <source>
        <dbReference type="ARBA" id="ARBA00022989"/>
    </source>
</evidence>
<evidence type="ECO:0000313" key="13">
    <source>
        <dbReference type="EMBL" id="SUZ88442.1"/>
    </source>
</evidence>
<organism evidence="13">
    <name type="scientific">marine metagenome</name>
    <dbReference type="NCBI Taxonomy" id="408172"/>
    <lineage>
        <taxon>unclassified sequences</taxon>
        <taxon>metagenomes</taxon>
        <taxon>ecological metagenomes</taxon>
    </lineage>
</organism>
<feature type="transmembrane region" description="Helical" evidence="12">
    <location>
        <begin position="165"/>
        <end position="189"/>
    </location>
</feature>
<keyword evidence="3" id="KW-0813">Transport</keyword>
<accession>A0A381R9S0</accession>
<feature type="transmembrane region" description="Helical" evidence="12">
    <location>
        <begin position="426"/>
        <end position="443"/>
    </location>
</feature>
<keyword evidence="4" id="KW-1003">Cell membrane</keyword>
<feature type="transmembrane region" description="Helical" evidence="12">
    <location>
        <begin position="43"/>
        <end position="63"/>
    </location>
</feature>
<feature type="transmembrane region" description="Helical" evidence="12">
    <location>
        <begin position="327"/>
        <end position="350"/>
    </location>
</feature>
<feature type="transmembrane region" description="Helical" evidence="12">
    <location>
        <begin position="196"/>
        <end position="220"/>
    </location>
</feature>
<keyword evidence="10 12" id="KW-0472">Membrane</keyword>
<dbReference type="InterPro" id="IPR050277">
    <property type="entry name" value="Sodium:Solute_Symporter"/>
</dbReference>
<evidence type="ECO:0000256" key="11">
    <source>
        <dbReference type="ARBA" id="ARBA00023201"/>
    </source>
</evidence>
<dbReference type="NCBIfam" id="TIGR00813">
    <property type="entry name" value="sss"/>
    <property type="match status" value="1"/>
</dbReference>
<feature type="transmembrane region" description="Helical" evidence="12">
    <location>
        <begin position="83"/>
        <end position="102"/>
    </location>
</feature>
<sequence length="494" mass="53205">MIDSVIANLREYWMVHSLLALYTVMLAHHAWTGKRKTKGLADYYVGGRNMGGWIIGLSFFATYASTNSFVGFSGQTYDWGVPWMLFIPTSVALSLFAWLVIAPRLRSFTGAMDSLTIPDFIGFRFDSTTARVCAALIVMAASFFYMTAVFKGIGNLLEVFLEIPYKLSIVIVFFIVMLYTMIGGFISVVKTDSVQGVVMILAAILLFTGTVNAAGGLSAISEVRAQPGGEALFTWGGGVAVPVLLGTMFAGLIKFAVEPRQLARFFALKGDKAIRTGMLVSTITFGFVFSLLIPIGLYARRIFPDGLGDTDLVIPNLLNEVFGQGTAAFLLVAMVAAAMSSLDSVLLVLASTTERDIVGVVKPGRSEKDQMFWTKGWVALFAFITMLISLNPPGGIVALTAFSGSLYGACFFPAIVFGLHWKRGSGSAVMASFGVGITTLLTWDFIPGSEVVHEVFPAMLLSTLAYAVTSFMTPDSASDTVLNLMNKASHNLAD</sequence>
<dbReference type="Pfam" id="PF00474">
    <property type="entry name" value="SSF"/>
    <property type="match status" value="1"/>
</dbReference>
<evidence type="ECO:0000256" key="4">
    <source>
        <dbReference type="ARBA" id="ARBA00022475"/>
    </source>
</evidence>
<dbReference type="EMBL" id="UINC01001771">
    <property type="protein sequence ID" value="SUZ88442.1"/>
    <property type="molecule type" value="Genomic_DNA"/>
</dbReference>
<name>A0A381R9S0_9ZZZZ</name>
<dbReference type="PANTHER" id="PTHR48086:SF3">
    <property type="entry name" value="SODIUM_PROLINE SYMPORTER"/>
    <property type="match status" value="1"/>
</dbReference>
<keyword evidence="7 12" id="KW-1133">Transmembrane helix</keyword>
<feature type="transmembrane region" description="Helical" evidence="12">
    <location>
        <begin position="396"/>
        <end position="419"/>
    </location>
</feature>
<dbReference type="PROSITE" id="PS50283">
    <property type="entry name" value="NA_SOLUT_SYMP_3"/>
    <property type="match status" value="1"/>
</dbReference>
<comment type="subcellular location">
    <subcellularLocation>
        <location evidence="1">Cell membrane</location>
        <topology evidence="1">Multi-pass membrane protein</topology>
    </subcellularLocation>
</comment>
<evidence type="ECO:0000256" key="2">
    <source>
        <dbReference type="ARBA" id="ARBA00006434"/>
    </source>
</evidence>
<evidence type="ECO:0000256" key="9">
    <source>
        <dbReference type="ARBA" id="ARBA00023065"/>
    </source>
</evidence>
<keyword evidence="8" id="KW-0915">Sodium</keyword>
<feature type="transmembrane region" description="Helical" evidence="12">
    <location>
        <begin position="278"/>
        <end position="299"/>
    </location>
</feature>
<evidence type="ECO:0000256" key="12">
    <source>
        <dbReference type="SAM" id="Phobius"/>
    </source>
</evidence>
<protein>
    <submittedName>
        <fullName evidence="13">Uncharacterized protein</fullName>
    </submittedName>
</protein>
<gene>
    <name evidence="13" type="ORF">METZ01_LOCUS41296</name>
</gene>
<keyword evidence="6" id="KW-0769">Symport</keyword>
<evidence type="ECO:0000256" key="5">
    <source>
        <dbReference type="ARBA" id="ARBA00022692"/>
    </source>
</evidence>
<dbReference type="PANTHER" id="PTHR48086">
    <property type="entry name" value="SODIUM/PROLINE SYMPORTER-RELATED"/>
    <property type="match status" value="1"/>
</dbReference>
<dbReference type="GO" id="GO:0015293">
    <property type="term" value="F:symporter activity"/>
    <property type="evidence" value="ECO:0007669"/>
    <property type="project" value="UniProtKB-KW"/>
</dbReference>
<feature type="transmembrane region" description="Helical" evidence="12">
    <location>
        <begin position="371"/>
        <end position="390"/>
    </location>
</feature>
<dbReference type="InterPro" id="IPR038377">
    <property type="entry name" value="Na/Glc_symporter_sf"/>
</dbReference>
<feature type="transmembrane region" description="Helical" evidence="12">
    <location>
        <begin position="132"/>
        <end position="153"/>
    </location>
</feature>
<comment type="similarity">
    <text evidence="2">Belongs to the sodium:solute symporter (SSF) (TC 2.A.21) family.</text>
</comment>
<reference evidence="13" key="1">
    <citation type="submission" date="2018-05" db="EMBL/GenBank/DDBJ databases">
        <authorList>
            <person name="Lanie J.A."/>
            <person name="Ng W.-L."/>
            <person name="Kazmierczak K.M."/>
            <person name="Andrzejewski T.M."/>
            <person name="Davidsen T.M."/>
            <person name="Wayne K.J."/>
            <person name="Tettelin H."/>
            <person name="Glass J.I."/>
            <person name="Rusch D."/>
            <person name="Podicherti R."/>
            <person name="Tsui H.-C.T."/>
            <person name="Winkler M.E."/>
        </authorList>
    </citation>
    <scope>NUCLEOTIDE SEQUENCE</scope>
</reference>
<proteinExistence type="inferred from homology"/>
<keyword evidence="5 12" id="KW-0812">Transmembrane</keyword>
<dbReference type="GO" id="GO:0005886">
    <property type="term" value="C:plasma membrane"/>
    <property type="evidence" value="ECO:0007669"/>
    <property type="project" value="UniProtKB-SubCell"/>
</dbReference>